<keyword evidence="3 6" id="KW-0812">Transmembrane</keyword>
<feature type="transmembrane region" description="Helical" evidence="6">
    <location>
        <begin position="21"/>
        <end position="41"/>
    </location>
</feature>
<dbReference type="InterPro" id="IPR050833">
    <property type="entry name" value="Poly_Biosynth_Transport"/>
</dbReference>
<evidence type="ECO:0000256" key="1">
    <source>
        <dbReference type="ARBA" id="ARBA00004651"/>
    </source>
</evidence>
<dbReference type="CDD" id="cd13128">
    <property type="entry name" value="MATE_Wzx_like"/>
    <property type="match status" value="1"/>
</dbReference>
<dbReference type="Pfam" id="PF01943">
    <property type="entry name" value="Polysacc_synt"/>
    <property type="match status" value="1"/>
</dbReference>
<feature type="transmembrane region" description="Helical" evidence="6">
    <location>
        <begin position="331"/>
        <end position="350"/>
    </location>
</feature>
<evidence type="ECO:0000256" key="5">
    <source>
        <dbReference type="ARBA" id="ARBA00023136"/>
    </source>
</evidence>
<evidence type="ECO:0000313" key="8">
    <source>
        <dbReference type="Proteomes" id="UP001594351"/>
    </source>
</evidence>
<evidence type="ECO:0000256" key="4">
    <source>
        <dbReference type="ARBA" id="ARBA00022989"/>
    </source>
</evidence>
<dbReference type="Proteomes" id="UP001594351">
    <property type="component" value="Unassembled WGS sequence"/>
</dbReference>
<feature type="transmembrane region" description="Helical" evidence="6">
    <location>
        <begin position="178"/>
        <end position="196"/>
    </location>
</feature>
<feature type="transmembrane region" description="Helical" evidence="6">
    <location>
        <begin position="53"/>
        <end position="73"/>
    </location>
</feature>
<evidence type="ECO:0000313" key="7">
    <source>
        <dbReference type="EMBL" id="MFC1848805.1"/>
    </source>
</evidence>
<keyword evidence="8" id="KW-1185">Reference proteome</keyword>
<reference evidence="7 8" key="1">
    <citation type="submission" date="2024-09" db="EMBL/GenBank/DDBJ databases">
        <title>Laminarin stimulates single cell rates of sulfate reduction while oxygen inhibits transcriptomic activity in coastal marine sediment.</title>
        <authorList>
            <person name="Lindsay M."/>
            <person name="Orcutt B."/>
            <person name="Emerson D."/>
            <person name="Stepanauskas R."/>
            <person name="D'Angelo T."/>
        </authorList>
    </citation>
    <scope>NUCLEOTIDE SEQUENCE [LARGE SCALE GENOMIC DNA]</scope>
    <source>
        <strain evidence="7">SAG AM-311-K15</strain>
    </source>
</reference>
<name>A0ABV6YRJ5_UNCC1</name>
<comment type="caution">
    <text evidence="7">The sequence shown here is derived from an EMBL/GenBank/DDBJ whole genome shotgun (WGS) entry which is preliminary data.</text>
</comment>
<dbReference type="PANTHER" id="PTHR30250">
    <property type="entry name" value="PST FAMILY PREDICTED COLANIC ACID TRANSPORTER"/>
    <property type="match status" value="1"/>
</dbReference>
<dbReference type="EMBL" id="JBHPBY010000008">
    <property type="protein sequence ID" value="MFC1848805.1"/>
    <property type="molecule type" value="Genomic_DNA"/>
</dbReference>
<feature type="transmembrane region" description="Helical" evidence="6">
    <location>
        <begin position="300"/>
        <end position="325"/>
    </location>
</feature>
<feature type="transmembrane region" description="Helical" evidence="6">
    <location>
        <begin position="388"/>
        <end position="409"/>
    </location>
</feature>
<dbReference type="InterPro" id="IPR002797">
    <property type="entry name" value="Polysacc_synth"/>
</dbReference>
<feature type="transmembrane region" description="Helical" evidence="6">
    <location>
        <begin position="154"/>
        <end position="172"/>
    </location>
</feature>
<feature type="transmembrane region" description="Helical" evidence="6">
    <location>
        <begin position="123"/>
        <end position="142"/>
    </location>
</feature>
<accession>A0ABV6YRJ5</accession>
<sequence length="482" mass="54165">MERQNVFRVTIRNFTFRFGADVIHGIVSALVTILLANYLGVEDNGRYNLVYSYLYIFIILSELGLAPIVMRELSKADVGGNKFAGSEILGNAIIIKILLIVFTFVLATPFVLLFPSLLSVRKLIWIALFSLFFNWSFLFGAAFESQLKLEYPSLIKLGCGLTTSLIIFGLIILRAPLWSFILLRTGVLIPELFLYLKYLKPLVPWSFRFSLPLSKFLIKESLPLLASNMCIALYLRIDQLILNHFYDETAVGVYAAAVHIVEAFRLFPLAFMIVTAPLLAQYFVKNRDKFQRFYNDCFRLVNIICWPMALGGTLLAQSIIALIYKVEFADAYAPFAILLWGNIFVYLGTVNNKLLIVTGKQLLDIVFTGSALTVNIVFNFILIPRYGLIGAAAASVMAYATGPIMGYFIKTTRNYSRAMLMTSGRPAIAALLMVLVIFPVRQSLLLALPLGIILYPIFLRMIGGISTEDWALIKSLRKNSPR</sequence>
<feature type="transmembrane region" description="Helical" evidence="6">
    <location>
        <begin position="257"/>
        <end position="279"/>
    </location>
</feature>
<feature type="transmembrane region" description="Helical" evidence="6">
    <location>
        <begin position="93"/>
        <end position="117"/>
    </location>
</feature>
<feature type="transmembrane region" description="Helical" evidence="6">
    <location>
        <begin position="362"/>
        <end position="382"/>
    </location>
</feature>
<dbReference type="PANTHER" id="PTHR30250:SF11">
    <property type="entry name" value="O-ANTIGEN TRANSPORTER-RELATED"/>
    <property type="match status" value="1"/>
</dbReference>
<evidence type="ECO:0000256" key="2">
    <source>
        <dbReference type="ARBA" id="ARBA00022475"/>
    </source>
</evidence>
<keyword evidence="2" id="KW-1003">Cell membrane</keyword>
<gene>
    <name evidence="7" type="ORF">ACFL27_01240</name>
</gene>
<proteinExistence type="predicted"/>
<evidence type="ECO:0000256" key="3">
    <source>
        <dbReference type="ARBA" id="ARBA00022692"/>
    </source>
</evidence>
<organism evidence="7 8">
    <name type="scientific">candidate division CSSED10-310 bacterium</name>
    <dbReference type="NCBI Taxonomy" id="2855610"/>
    <lineage>
        <taxon>Bacteria</taxon>
        <taxon>Bacteria division CSSED10-310</taxon>
    </lineage>
</organism>
<evidence type="ECO:0000256" key="6">
    <source>
        <dbReference type="SAM" id="Phobius"/>
    </source>
</evidence>
<protein>
    <submittedName>
        <fullName evidence="7">Polysaccharide biosynthesis C-terminal domain-containing protein</fullName>
    </submittedName>
</protein>
<feature type="transmembrane region" description="Helical" evidence="6">
    <location>
        <begin position="444"/>
        <end position="462"/>
    </location>
</feature>
<keyword evidence="5 6" id="KW-0472">Membrane</keyword>
<feature type="transmembrane region" description="Helical" evidence="6">
    <location>
        <begin position="418"/>
        <end position="438"/>
    </location>
</feature>
<keyword evidence="4 6" id="KW-1133">Transmembrane helix</keyword>
<comment type="subcellular location">
    <subcellularLocation>
        <location evidence="1">Cell membrane</location>
        <topology evidence="1">Multi-pass membrane protein</topology>
    </subcellularLocation>
</comment>